<dbReference type="Pfam" id="PF04341">
    <property type="entry name" value="DUF485"/>
    <property type="match status" value="1"/>
</dbReference>
<dbReference type="EMBL" id="CP012365">
    <property type="protein sequence ID" value="AKX59888.1"/>
    <property type="molecule type" value="Genomic_DNA"/>
</dbReference>
<dbReference type="GeneID" id="93984690"/>
<organism evidence="2 4">
    <name type="scientific">Thiopseudomonas alkaliphila</name>
    <dbReference type="NCBI Taxonomy" id="1697053"/>
    <lineage>
        <taxon>Bacteria</taxon>
        <taxon>Pseudomonadati</taxon>
        <taxon>Pseudomonadota</taxon>
        <taxon>Gammaproteobacteria</taxon>
        <taxon>Pseudomonadales</taxon>
        <taxon>Pseudomonadaceae</taxon>
        <taxon>Thiopseudomonas</taxon>
    </lineage>
</organism>
<evidence type="ECO:0000313" key="4">
    <source>
        <dbReference type="Proteomes" id="UP000063953"/>
    </source>
</evidence>
<keyword evidence="4" id="KW-1185">Reference proteome</keyword>
<protein>
    <submittedName>
        <fullName evidence="3">DUF485 domain-containing protein</fullName>
    </submittedName>
</protein>
<dbReference type="Proteomes" id="UP000063953">
    <property type="component" value="Chromosome"/>
</dbReference>
<dbReference type="InterPro" id="IPR007436">
    <property type="entry name" value="DUF485"/>
</dbReference>
<evidence type="ECO:0000313" key="2">
    <source>
        <dbReference type="EMBL" id="AKX59888.1"/>
    </source>
</evidence>
<accession>A0A0K1XFD1</accession>
<dbReference type="InterPro" id="IPR052959">
    <property type="entry name" value="Inner_membrane_assoc"/>
</dbReference>
<dbReference type="KEGG" id="pbb:AKN87_10435"/>
<proteinExistence type="predicted"/>
<dbReference type="PANTHER" id="PTHR38598">
    <property type="entry name" value="INNER MEMBRANE PROTEIN YJCH"/>
    <property type="match status" value="1"/>
</dbReference>
<name>A0A0K1XFD1_9GAMM</name>
<sequence length="102" mass="11609">MQKDIVAEVLKHPKYHELVRRRTRLSNLFFGIALALYASFILTLAYMPHMFARPVAAGWTMSIGVLLGVLIIVVAVIMIAIYVYFSNKVFDPLLDQVVRDVE</sequence>
<keyword evidence="1" id="KW-0472">Membrane</keyword>
<dbReference type="STRING" id="1697053.AKN87_10435"/>
<reference evidence="3" key="2">
    <citation type="submission" date="2020-06" db="EMBL/GenBank/DDBJ databases">
        <authorList>
            <person name="Dong N."/>
        </authorList>
    </citation>
    <scope>NUCLEOTIDE SEQUENCE</scope>
    <source>
        <strain evidence="3">DF46-2-2</strain>
    </source>
</reference>
<keyword evidence="1" id="KW-0812">Transmembrane</keyword>
<reference evidence="3" key="3">
    <citation type="journal article" date="2022" name="Sci. Total Environ.">
        <title>Prevalence, transmission, and molecular epidemiology of tet(X)-positive bacteria among humans, animals, and environmental niches in China: An epidemiological, and genomic-based study.</title>
        <authorList>
            <person name="Dong N."/>
            <person name="Zeng Y."/>
            <person name="Cai C."/>
            <person name="Sun C."/>
            <person name="Lu J."/>
            <person name="Liu C."/>
            <person name="Zhou H."/>
            <person name="Sun Q."/>
            <person name="Shu L."/>
            <person name="Wang H."/>
            <person name="Wang Y."/>
            <person name="Wang S."/>
            <person name="Wu C."/>
            <person name="Chan E.W."/>
            <person name="Chen G."/>
            <person name="Shen Z."/>
            <person name="Chen S."/>
            <person name="Zhang R."/>
        </authorList>
    </citation>
    <scope>NUCLEOTIDE SEQUENCE</scope>
    <source>
        <strain evidence="3">DF46-2-2</strain>
    </source>
</reference>
<dbReference type="GO" id="GO:0005886">
    <property type="term" value="C:plasma membrane"/>
    <property type="evidence" value="ECO:0007669"/>
    <property type="project" value="TreeGrafter"/>
</dbReference>
<dbReference type="Proteomes" id="UP001173465">
    <property type="component" value="Unassembled WGS sequence"/>
</dbReference>
<dbReference type="RefSeq" id="WP_053101061.1">
    <property type="nucleotide sequence ID" value="NZ_CP012358.1"/>
</dbReference>
<gene>
    <name evidence="2" type="ORF">AKN88_08065</name>
    <name evidence="3" type="ORF">HX099_02515</name>
</gene>
<evidence type="ECO:0000256" key="1">
    <source>
        <dbReference type="SAM" id="Phobius"/>
    </source>
</evidence>
<feature type="transmembrane region" description="Helical" evidence="1">
    <location>
        <begin position="28"/>
        <end position="47"/>
    </location>
</feature>
<dbReference type="AlphaFoldDB" id="A0A0K1XFD1"/>
<feature type="transmembrane region" description="Helical" evidence="1">
    <location>
        <begin position="59"/>
        <end position="85"/>
    </location>
</feature>
<reference evidence="2 4" key="1">
    <citation type="journal article" date="2015" name="Genome Announc.">
        <title>Genome Sequences of Oblitimonas alkaliphila gen. nov. sp. nov. (Proposed), a Novel Bacterium of the Pseudomonadaceae Family.</title>
        <authorList>
            <person name="Lauer A.C."/>
            <person name="Nicholson A.C."/>
            <person name="Humrighouse B.W."/>
            <person name="Emery B."/>
            <person name="Drobish A."/>
            <person name="Juieng P."/>
            <person name="Loparev V."/>
            <person name="McQuiston J.R."/>
        </authorList>
    </citation>
    <scope>NUCLEOTIDE SEQUENCE [LARGE SCALE GENOMIC DNA]</scope>
    <source>
        <strain evidence="2 4">E5571</strain>
    </source>
</reference>
<dbReference type="PANTHER" id="PTHR38598:SF1">
    <property type="entry name" value="INNER MEMBRANE PROTEIN YJCH"/>
    <property type="match status" value="1"/>
</dbReference>
<evidence type="ECO:0000313" key="3">
    <source>
        <dbReference type="EMBL" id="MDM1695541.1"/>
    </source>
</evidence>
<dbReference type="OrthoDB" id="5297034at2"/>
<keyword evidence="1" id="KW-1133">Transmembrane helix</keyword>
<dbReference type="EMBL" id="JACANB010000001">
    <property type="protein sequence ID" value="MDM1695541.1"/>
    <property type="molecule type" value="Genomic_DNA"/>
</dbReference>